<accession>A0A371PF11</accession>
<dbReference type="InterPro" id="IPR001763">
    <property type="entry name" value="Rhodanese-like_dom"/>
</dbReference>
<dbReference type="InterPro" id="IPR036873">
    <property type="entry name" value="Rhodanese-like_dom_sf"/>
</dbReference>
<dbReference type="AlphaFoldDB" id="A0A371PF11"/>
<proteinExistence type="predicted"/>
<gene>
    <name evidence="2" type="ORF">DX130_12520</name>
</gene>
<comment type="caution">
    <text evidence="2">The sequence shown here is derived from an EMBL/GenBank/DDBJ whole genome shotgun (WGS) entry which is preliminary data.</text>
</comment>
<dbReference type="Proteomes" id="UP000261905">
    <property type="component" value="Unassembled WGS sequence"/>
</dbReference>
<dbReference type="PANTHER" id="PTHR43031:SF18">
    <property type="entry name" value="RHODANESE-RELATED SULFURTRANSFERASES"/>
    <property type="match status" value="1"/>
</dbReference>
<dbReference type="CDD" id="cd00158">
    <property type="entry name" value="RHOD"/>
    <property type="match status" value="1"/>
</dbReference>
<dbReference type="PANTHER" id="PTHR43031">
    <property type="entry name" value="FAD-DEPENDENT OXIDOREDUCTASE"/>
    <property type="match status" value="1"/>
</dbReference>
<dbReference type="PROSITE" id="PS50206">
    <property type="entry name" value="RHODANESE_3"/>
    <property type="match status" value="1"/>
</dbReference>
<dbReference type="RefSeq" id="WP_116045968.1">
    <property type="nucleotide sequence ID" value="NZ_QUBQ01000002.1"/>
</dbReference>
<dbReference type="SUPFAM" id="SSF52821">
    <property type="entry name" value="Rhodanese/Cell cycle control phosphatase"/>
    <property type="match status" value="1"/>
</dbReference>
<dbReference type="InterPro" id="IPR050229">
    <property type="entry name" value="GlpE_sulfurtransferase"/>
</dbReference>
<organism evidence="2 3">
    <name type="scientific">Paenibacillus paeoniae</name>
    <dbReference type="NCBI Taxonomy" id="2292705"/>
    <lineage>
        <taxon>Bacteria</taxon>
        <taxon>Bacillati</taxon>
        <taxon>Bacillota</taxon>
        <taxon>Bacilli</taxon>
        <taxon>Bacillales</taxon>
        <taxon>Paenibacillaceae</taxon>
        <taxon>Paenibacillus</taxon>
    </lineage>
</organism>
<dbReference type="OrthoDB" id="9800872at2"/>
<sequence>MKEIMPYEVEQLLRHKPVIVDVRELSEWMTNGHIPGAIHIPLGQLEERAAELDPIADIIVVCRSGNRSEAACEWLQASGYRSYNMKGGMSSWFWNKDYGQ</sequence>
<evidence type="ECO:0000259" key="1">
    <source>
        <dbReference type="PROSITE" id="PS50206"/>
    </source>
</evidence>
<dbReference type="Gene3D" id="3.40.250.10">
    <property type="entry name" value="Rhodanese-like domain"/>
    <property type="match status" value="1"/>
</dbReference>
<evidence type="ECO:0000313" key="3">
    <source>
        <dbReference type="Proteomes" id="UP000261905"/>
    </source>
</evidence>
<name>A0A371PF11_9BACL</name>
<feature type="domain" description="Rhodanese" evidence="1">
    <location>
        <begin position="13"/>
        <end position="94"/>
    </location>
</feature>
<evidence type="ECO:0000313" key="2">
    <source>
        <dbReference type="EMBL" id="REK74521.1"/>
    </source>
</evidence>
<protein>
    <submittedName>
        <fullName evidence="2">Rhodanese-like domain-containing protein</fullName>
    </submittedName>
</protein>
<keyword evidence="3" id="KW-1185">Reference proteome</keyword>
<reference evidence="2 3" key="1">
    <citation type="submission" date="2018-08" db="EMBL/GenBank/DDBJ databases">
        <title>Paenibacillus sp. M4BSY-1, whole genome shotgun sequence.</title>
        <authorList>
            <person name="Tuo L."/>
        </authorList>
    </citation>
    <scope>NUCLEOTIDE SEQUENCE [LARGE SCALE GENOMIC DNA]</scope>
    <source>
        <strain evidence="2 3">M4BSY-1</strain>
    </source>
</reference>
<dbReference type="Pfam" id="PF00581">
    <property type="entry name" value="Rhodanese"/>
    <property type="match status" value="1"/>
</dbReference>
<dbReference type="EMBL" id="QUBQ01000002">
    <property type="protein sequence ID" value="REK74521.1"/>
    <property type="molecule type" value="Genomic_DNA"/>
</dbReference>
<dbReference type="SMART" id="SM00450">
    <property type="entry name" value="RHOD"/>
    <property type="match status" value="1"/>
</dbReference>